<proteinExistence type="predicted"/>
<sequence length="108" mass="12321">MVLATVWPILRVPSPKKNHTHRRLMVHRLVVLLSSMLLVAPSTVALARATSSEVNPLLRTSSKGPTVNKILESIVGISFHRLRGFWFWQHLRCQVVLQDRATRDQANY</sequence>
<accession>A0A8R7QXZ7</accession>
<reference evidence="1" key="2">
    <citation type="submission" date="2018-03" db="EMBL/GenBank/DDBJ databases">
        <title>The Triticum urartu genome reveals the dynamic nature of wheat genome evolution.</title>
        <authorList>
            <person name="Ling H."/>
            <person name="Ma B."/>
            <person name="Shi X."/>
            <person name="Liu H."/>
            <person name="Dong L."/>
            <person name="Sun H."/>
            <person name="Cao Y."/>
            <person name="Gao Q."/>
            <person name="Zheng S."/>
            <person name="Li Y."/>
            <person name="Yu Y."/>
            <person name="Du H."/>
            <person name="Qi M."/>
            <person name="Li Y."/>
            <person name="Yu H."/>
            <person name="Cui Y."/>
            <person name="Wang N."/>
            <person name="Chen C."/>
            <person name="Wu H."/>
            <person name="Zhao Y."/>
            <person name="Zhang J."/>
            <person name="Li Y."/>
            <person name="Zhou W."/>
            <person name="Zhang B."/>
            <person name="Hu W."/>
            <person name="Eijk M."/>
            <person name="Tang J."/>
            <person name="Witsenboer H."/>
            <person name="Zhao S."/>
            <person name="Li Z."/>
            <person name="Zhang A."/>
            <person name="Wang D."/>
            <person name="Liang C."/>
        </authorList>
    </citation>
    <scope>NUCLEOTIDE SEQUENCE [LARGE SCALE GENOMIC DNA]</scope>
    <source>
        <strain evidence="1">cv. G1812</strain>
    </source>
</reference>
<reference evidence="1" key="3">
    <citation type="submission" date="2022-06" db="UniProtKB">
        <authorList>
            <consortium name="EnsemblPlants"/>
        </authorList>
    </citation>
    <scope>IDENTIFICATION</scope>
</reference>
<evidence type="ECO:0000313" key="2">
    <source>
        <dbReference type="Proteomes" id="UP000015106"/>
    </source>
</evidence>
<keyword evidence="2" id="KW-1185">Reference proteome</keyword>
<dbReference type="EnsemblPlants" id="TuG1812G0600004332.01.T01">
    <property type="protein sequence ID" value="TuG1812G0600004332.01.T01.cds348197"/>
    <property type="gene ID" value="TuG1812G0600004332.01"/>
</dbReference>
<organism evidence="1 2">
    <name type="scientific">Triticum urartu</name>
    <name type="common">Red wild einkorn</name>
    <name type="synonym">Crithodium urartu</name>
    <dbReference type="NCBI Taxonomy" id="4572"/>
    <lineage>
        <taxon>Eukaryota</taxon>
        <taxon>Viridiplantae</taxon>
        <taxon>Streptophyta</taxon>
        <taxon>Embryophyta</taxon>
        <taxon>Tracheophyta</taxon>
        <taxon>Spermatophyta</taxon>
        <taxon>Magnoliopsida</taxon>
        <taxon>Liliopsida</taxon>
        <taxon>Poales</taxon>
        <taxon>Poaceae</taxon>
        <taxon>BOP clade</taxon>
        <taxon>Pooideae</taxon>
        <taxon>Triticodae</taxon>
        <taxon>Triticeae</taxon>
        <taxon>Triticinae</taxon>
        <taxon>Triticum</taxon>
    </lineage>
</organism>
<dbReference type="AlphaFoldDB" id="A0A8R7QXZ7"/>
<dbReference type="Proteomes" id="UP000015106">
    <property type="component" value="Chromosome 6"/>
</dbReference>
<reference evidence="2" key="1">
    <citation type="journal article" date="2013" name="Nature">
        <title>Draft genome of the wheat A-genome progenitor Triticum urartu.</title>
        <authorList>
            <person name="Ling H.Q."/>
            <person name="Zhao S."/>
            <person name="Liu D."/>
            <person name="Wang J."/>
            <person name="Sun H."/>
            <person name="Zhang C."/>
            <person name="Fan H."/>
            <person name="Li D."/>
            <person name="Dong L."/>
            <person name="Tao Y."/>
            <person name="Gao C."/>
            <person name="Wu H."/>
            <person name="Li Y."/>
            <person name="Cui Y."/>
            <person name="Guo X."/>
            <person name="Zheng S."/>
            <person name="Wang B."/>
            <person name="Yu K."/>
            <person name="Liang Q."/>
            <person name="Yang W."/>
            <person name="Lou X."/>
            <person name="Chen J."/>
            <person name="Feng M."/>
            <person name="Jian J."/>
            <person name="Zhang X."/>
            <person name="Luo G."/>
            <person name="Jiang Y."/>
            <person name="Liu J."/>
            <person name="Wang Z."/>
            <person name="Sha Y."/>
            <person name="Zhang B."/>
            <person name="Wu H."/>
            <person name="Tang D."/>
            <person name="Shen Q."/>
            <person name="Xue P."/>
            <person name="Zou S."/>
            <person name="Wang X."/>
            <person name="Liu X."/>
            <person name="Wang F."/>
            <person name="Yang Y."/>
            <person name="An X."/>
            <person name="Dong Z."/>
            <person name="Zhang K."/>
            <person name="Zhang X."/>
            <person name="Luo M.C."/>
            <person name="Dvorak J."/>
            <person name="Tong Y."/>
            <person name="Wang J."/>
            <person name="Yang H."/>
            <person name="Li Z."/>
            <person name="Wang D."/>
            <person name="Zhang A."/>
            <person name="Wang J."/>
        </authorList>
    </citation>
    <scope>NUCLEOTIDE SEQUENCE</scope>
    <source>
        <strain evidence="2">cv. G1812</strain>
    </source>
</reference>
<name>A0A8R7QXZ7_TRIUA</name>
<evidence type="ECO:0000313" key="1">
    <source>
        <dbReference type="EnsemblPlants" id="TuG1812G0600004332.01.T01.cds348197"/>
    </source>
</evidence>
<dbReference type="Gramene" id="TuG1812G0600004332.01.T01">
    <property type="protein sequence ID" value="TuG1812G0600004332.01.T01.cds348197"/>
    <property type="gene ID" value="TuG1812G0600004332.01"/>
</dbReference>
<protein>
    <submittedName>
        <fullName evidence="1">Uncharacterized protein</fullName>
    </submittedName>
</protein>